<evidence type="ECO:0000256" key="1">
    <source>
        <dbReference type="ARBA" id="ARBA00022553"/>
    </source>
</evidence>
<keyword evidence="2" id="KW-0238">DNA-binding</keyword>
<dbReference type="Proteomes" id="UP000298781">
    <property type="component" value="Chromosome"/>
</dbReference>
<evidence type="ECO:0000313" key="8">
    <source>
        <dbReference type="Proteomes" id="UP000298781"/>
    </source>
</evidence>
<dbReference type="InterPro" id="IPR001789">
    <property type="entry name" value="Sig_transdc_resp-reg_receiver"/>
</dbReference>
<dbReference type="InterPro" id="IPR036388">
    <property type="entry name" value="WH-like_DNA-bd_sf"/>
</dbReference>
<gene>
    <name evidence="7" type="ORF">E8M01_06385</name>
</gene>
<dbReference type="SUPFAM" id="SSF52172">
    <property type="entry name" value="CheY-like"/>
    <property type="match status" value="1"/>
</dbReference>
<dbReference type="Pfam" id="PF00072">
    <property type="entry name" value="Response_reg"/>
    <property type="match status" value="1"/>
</dbReference>
<evidence type="ECO:0000259" key="5">
    <source>
        <dbReference type="PROSITE" id="PS50043"/>
    </source>
</evidence>
<evidence type="ECO:0000256" key="2">
    <source>
        <dbReference type="ARBA" id="ARBA00023125"/>
    </source>
</evidence>
<dbReference type="PRINTS" id="PR00038">
    <property type="entry name" value="HTHLUXR"/>
</dbReference>
<name>A0A4D7B7N0_9HYPH</name>
<dbReference type="InterPro" id="IPR058245">
    <property type="entry name" value="NreC/VraR/RcsB-like_REC"/>
</dbReference>
<evidence type="ECO:0000256" key="4">
    <source>
        <dbReference type="SAM" id="MobiDB-lite"/>
    </source>
</evidence>
<dbReference type="KEGG" id="pstg:E8M01_06385"/>
<dbReference type="Gene3D" id="1.10.10.10">
    <property type="entry name" value="Winged helix-like DNA-binding domain superfamily/Winged helix DNA-binding domain"/>
    <property type="match status" value="1"/>
</dbReference>
<dbReference type="InterPro" id="IPR011006">
    <property type="entry name" value="CheY-like_superfamily"/>
</dbReference>
<evidence type="ECO:0000259" key="6">
    <source>
        <dbReference type="PROSITE" id="PS50110"/>
    </source>
</evidence>
<keyword evidence="1 3" id="KW-0597">Phosphoprotein</keyword>
<dbReference type="CDD" id="cd17535">
    <property type="entry name" value="REC_NarL-like"/>
    <property type="match status" value="1"/>
</dbReference>
<feature type="modified residue" description="4-aspartylphosphate" evidence="3">
    <location>
        <position position="57"/>
    </location>
</feature>
<protein>
    <submittedName>
        <fullName evidence="7">Response regulator transcription factor</fullName>
    </submittedName>
</protein>
<dbReference type="Pfam" id="PF00196">
    <property type="entry name" value="GerE"/>
    <property type="match status" value="1"/>
</dbReference>
<dbReference type="SUPFAM" id="SSF46894">
    <property type="entry name" value="C-terminal effector domain of the bipartite response regulators"/>
    <property type="match status" value="1"/>
</dbReference>
<feature type="region of interest" description="Disordered" evidence="4">
    <location>
        <begin position="136"/>
        <end position="159"/>
    </location>
</feature>
<dbReference type="PANTHER" id="PTHR45566:SF1">
    <property type="entry name" value="HTH-TYPE TRANSCRIPTIONAL REGULATOR YHJB-RELATED"/>
    <property type="match status" value="1"/>
</dbReference>
<dbReference type="GO" id="GO:0003677">
    <property type="term" value="F:DNA binding"/>
    <property type="evidence" value="ECO:0007669"/>
    <property type="project" value="UniProtKB-KW"/>
</dbReference>
<dbReference type="OrthoDB" id="9805444at2"/>
<dbReference type="GO" id="GO:0006355">
    <property type="term" value="P:regulation of DNA-templated transcription"/>
    <property type="evidence" value="ECO:0007669"/>
    <property type="project" value="InterPro"/>
</dbReference>
<dbReference type="InterPro" id="IPR051015">
    <property type="entry name" value="EvgA-like"/>
</dbReference>
<dbReference type="GO" id="GO:0000160">
    <property type="term" value="P:phosphorelay signal transduction system"/>
    <property type="evidence" value="ECO:0007669"/>
    <property type="project" value="InterPro"/>
</dbReference>
<evidence type="ECO:0000313" key="7">
    <source>
        <dbReference type="EMBL" id="QCI63907.1"/>
    </source>
</evidence>
<dbReference type="AlphaFoldDB" id="A0A4D7B7N0"/>
<feature type="domain" description="Response regulatory" evidence="6">
    <location>
        <begin position="5"/>
        <end position="122"/>
    </location>
</feature>
<evidence type="ECO:0000256" key="3">
    <source>
        <dbReference type="PROSITE-ProRule" id="PRU00169"/>
    </source>
</evidence>
<reference evidence="7 8" key="1">
    <citation type="submission" date="2019-04" db="EMBL/GenBank/DDBJ databases">
        <title>Phreatobacter aquaticus sp. nov.</title>
        <authorList>
            <person name="Choi A."/>
        </authorList>
    </citation>
    <scope>NUCLEOTIDE SEQUENCE [LARGE SCALE GENOMIC DNA]</scope>
    <source>
        <strain evidence="7 8">KCTC 52518</strain>
    </source>
</reference>
<dbReference type="SMART" id="SM00448">
    <property type="entry name" value="REC"/>
    <property type="match status" value="1"/>
</dbReference>
<dbReference type="InterPro" id="IPR000792">
    <property type="entry name" value="Tscrpt_reg_LuxR_C"/>
</dbReference>
<dbReference type="PANTHER" id="PTHR45566">
    <property type="entry name" value="HTH-TYPE TRANSCRIPTIONAL REGULATOR YHJB-RELATED"/>
    <property type="match status" value="1"/>
</dbReference>
<keyword evidence="8" id="KW-1185">Reference proteome</keyword>
<feature type="domain" description="HTH luxR-type" evidence="5">
    <location>
        <begin position="154"/>
        <end position="219"/>
    </location>
</feature>
<sequence>MSRRIAVIADDHGLYRMGLAFTLKDRLGFDDVEEAGSLDEALEKLGEIGDVALALFDLSMPGMASAASLAAVRECYPDLPIAVVSASEDRKDVLEALAAGVNGFVPKRLVEDDLVAALRSVVAGAIFVPASLASTMPPRQPASEAPDTTDRPAEPVDLSRLTPRQRDVLALLLRGHSNKEIARDLDLGHGTVKIHLAALFRHLGVRNRAAAVAAAAALLPRA</sequence>
<accession>A0A4D7B7N0</accession>
<dbReference type="PROSITE" id="PS50043">
    <property type="entry name" value="HTH_LUXR_2"/>
    <property type="match status" value="1"/>
</dbReference>
<dbReference type="InterPro" id="IPR016032">
    <property type="entry name" value="Sig_transdc_resp-reg_C-effctor"/>
</dbReference>
<dbReference type="Gene3D" id="3.40.50.2300">
    <property type="match status" value="1"/>
</dbReference>
<proteinExistence type="predicted"/>
<dbReference type="SMART" id="SM00421">
    <property type="entry name" value="HTH_LUXR"/>
    <property type="match status" value="1"/>
</dbReference>
<dbReference type="CDD" id="cd06170">
    <property type="entry name" value="LuxR_C_like"/>
    <property type="match status" value="1"/>
</dbReference>
<dbReference type="RefSeq" id="WP_136959364.1">
    <property type="nucleotide sequence ID" value="NZ_CP039690.1"/>
</dbReference>
<dbReference type="PROSITE" id="PS50110">
    <property type="entry name" value="RESPONSE_REGULATORY"/>
    <property type="match status" value="1"/>
</dbReference>
<organism evidence="7 8">
    <name type="scientific">Phreatobacter stygius</name>
    <dbReference type="NCBI Taxonomy" id="1940610"/>
    <lineage>
        <taxon>Bacteria</taxon>
        <taxon>Pseudomonadati</taxon>
        <taxon>Pseudomonadota</taxon>
        <taxon>Alphaproteobacteria</taxon>
        <taxon>Hyphomicrobiales</taxon>
        <taxon>Phreatobacteraceae</taxon>
        <taxon>Phreatobacter</taxon>
    </lineage>
</organism>
<dbReference type="EMBL" id="CP039690">
    <property type="protein sequence ID" value="QCI63907.1"/>
    <property type="molecule type" value="Genomic_DNA"/>
</dbReference>